<feature type="transmembrane region" description="Helical" evidence="8">
    <location>
        <begin position="134"/>
        <end position="155"/>
    </location>
</feature>
<evidence type="ECO:0000256" key="1">
    <source>
        <dbReference type="ARBA" id="ARBA00004651"/>
    </source>
</evidence>
<feature type="transmembrane region" description="Helical" evidence="8">
    <location>
        <begin position="108"/>
        <end position="128"/>
    </location>
</feature>
<dbReference type="Proteomes" id="UP001560685">
    <property type="component" value="Unassembled WGS sequence"/>
</dbReference>
<comment type="subcellular location">
    <subcellularLocation>
        <location evidence="1">Cell membrane</location>
        <topology evidence="1">Multi-pass membrane protein</topology>
    </subcellularLocation>
</comment>
<accession>A0ABV3YZU8</accession>
<name>A0ABV3YZU8_9PROT</name>
<keyword evidence="3" id="KW-1003">Cell membrane</keyword>
<evidence type="ECO:0000256" key="2">
    <source>
        <dbReference type="ARBA" id="ARBA00007776"/>
    </source>
</evidence>
<comment type="similarity">
    <text evidence="2">Belongs to the MreD family.</text>
</comment>
<feature type="transmembrane region" description="Helical" evidence="8">
    <location>
        <begin position="37"/>
        <end position="55"/>
    </location>
</feature>
<feature type="transmembrane region" description="Helical" evidence="8">
    <location>
        <begin position="12"/>
        <end position="30"/>
    </location>
</feature>
<sequence length="170" mass="18661">MGYRAENLFRLLKAITPTILGLLGVIILAAPIRLFEGFAPTPIIPLVVVFFWSIYGPDSLPSVSVFLIGFVQDLLTGGPLGLWAMVYLFTQFIVMSQRSYFLGREQKVVWVGFAFAAAGAGIILWLVMSLMSGVLLPVRSLVLQLAATILIYPLFGAAFSELHRRVLVEA</sequence>
<dbReference type="InterPro" id="IPR007227">
    <property type="entry name" value="Cell_shape_determining_MreD"/>
</dbReference>
<proteinExistence type="inferred from homology"/>
<keyword evidence="10" id="KW-1185">Reference proteome</keyword>
<keyword evidence="7 8" id="KW-0472">Membrane</keyword>
<reference evidence="9 10" key="1">
    <citation type="submission" date="2024-05" db="EMBL/GenBank/DDBJ databases">
        <title>Three bacterial strains, DH-69, EH-24, and ECK-19 isolated from coastal sediments.</title>
        <authorList>
            <person name="Ye Y.-Q."/>
            <person name="Du Z.-J."/>
        </authorList>
    </citation>
    <scope>NUCLEOTIDE SEQUENCE [LARGE SCALE GENOMIC DNA]</scope>
    <source>
        <strain evidence="9 10">ECK-19</strain>
    </source>
</reference>
<dbReference type="RefSeq" id="WP_369311763.1">
    <property type="nucleotide sequence ID" value="NZ_JBEHZE010000001.1"/>
</dbReference>
<keyword evidence="6 8" id="KW-1133">Transmembrane helix</keyword>
<evidence type="ECO:0000313" key="9">
    <source>
        <dbReference type="EMBL" id="MEX6632059.1"/>
    </source>
</evidence>
<evidence type="ECO:0000256" key="7">
    <source>
        <dbReference type="ARBA" id="ARBA00023136"/>
    </source>
</evidence>
<evidence type="ECO:0000256" key="3">
    <source>
        <dbReference type="ARBA" id="ARBA00022475"/>
    </source>
</evidence>
<organism evidence="9 10">
    <name type="scientific">Hyphococcus lacteus</name>
    <dbReference type="NCBI Taxonomy" id="3143536"/>
    <lineage>
        <taxon>Bacteria</taxon>
        <taxon>Pseudomonadati</taxon>
        <taxon>Pseudomonadota</taxon>
        <taxon>Alphaproteobacteria</taxon>
        <taxon>Parvularculales</taxon>
        <taxon>Parvularculaceae</taxon>
        <taxon>Hyphococcus</taxon>
    </lineage>
</organism>
<evidence type="ECO:0000256" key="4">
    <source>
        <dbReference type="ARBA" id="ARBA00022692"/>
    </source>
</evidence>
<dbReference type="EMBL" id="JBEHZE010000001">
    <property type="protein sequence ID" value="MEX6632059.1"/>
    <property type="molecule type" value="Genomic_DNA"/>
</dbReference>
<gene>
    <name evidence="9" type="primary">mreD</name>
    <name evidence="9" type="ORF">ABFZ84_00720</name>
</gene>
<evidence type="ECO:0000313" key="10">
    <source>
        <dbReference type="Proteomes" id="UP001560685"/>
    </source>
</evidence>
<evidence type="ECO:0000256" key="5">
    <source>
        <dbReference type="ARBA" id="ARBA00022960"/>
    </source>
</evidence>
<keyword evidence="4 8" id="KW-0812">Transmembrane</keyword>
<keyword evidence="5" id="KW-0133">Cell shape</keyword>
<evidence type="ECO:0000256" key="6">
    <source>
        <dbReference type="ARBA" id="ARBA00022989"/>
    </source>
</evidence>
<feature type="transmembrane region" description="Helical" evidence="8">
    <location>
        <begin position="75"/>
        <end position="96"/>
    </location>
</feature>
<evidence type="ECO:0000256" key="8">
    <source>
        <dbReference type="SAM" id="Phobius"/>
    </source>
</evidence>
<dbReference type="NCBIfam" id="TIGR03426">
    <property type="entry name" value="shape_MreD"/>
    <property type="match status" value="1"/>
</dbReference>
<protein>
    <submittedName>
        <fullName evidence="9">Rod shape-determining protein MreD</fullName>
    </submittedName>
</protein>
<comment type="caution">
    <text evidence="9">The sequence shown here is derived from an EMBL/GenBank/DDBJ whole genome shotgun (WGS) entry which is preliminary data.</text>
</comment>